<evidence type="ECO:0000313" key="7">
    <source>
        <dbReference type="EMBL" id="KAF2084096.1"/>
    </source>
</evidence>
<dbReference type="AlphaFoldDB" id="A0A9P4HR56"/>
<evidence type="ECO:0000256" key="5">
    <source>
        <dbReference type="ARBA" id="ARBA00023136"/>
    </source>
</evidence>
<dbReference type="EMBL" id="ML978746">
    <property type="protein sequence ID" value="KAF2084096.1"/>
    <property type="molecule type" value="Genomic_DNA"/>
</dbReference>
<dbReference type="PANTHER" id="PTHR22779:SF6">
    <property type="entry name" value="SD17342P"/>
    <property type="match status" value="1"/>
</dbReference>
<comment type="caution">
    <text evidence="7">The sequence shown here is derived from an EMBL/GenBank/DDBJ whole genome shotgun (WGS) entry which is preliminary data.</text>
</comment>
<gene>
    <name evidence="7" type="ORF">K490DRAFT_69121</name>
</gene>
<proteinExistence type="inferred from homology"/>
<comment type="subcellular location">
    <subcellularLocation>
        <location evidence="1">Membrane</location>
        <topology evidence="1">Multi-pass membrane protein</topology>
    </subcellularLocation>
</comment>
<reference evidence="7" key="1">
    <citation type="journal article" date="2020" name="Stud. Mycol.">
        <title>101 Dothideomycetes genomes: a test case for predicting lifestyles and emergence of pathogens.</title>
        <authorList>
            <person name="Haridas S."/>
            <person name="Albert R."/>
            <person name="Binder M."/>
            <person name="Bloem J."/>
            <person name="Labutti K."/>
            <person name="Salamov A."/>
            <person name="Andreopoulos B."/>
            <person name="Baker S."/>
            <person name="Barry K."/>
            <person name="Bills G."/>
            <person name="Bluhm B."/>
            <person name="Cannon C."/>
            <person name="Castanera R."/>
            <person name="Culley D."/>
            <person name="Daum C."/>
            <person name="Ezra D."/>
            <person name="Gonzalez J."/>
            <person name="Henrissat B."/>
            <person name="Kuo A."/>
            <person name="Liang C."/>
            <person name="Lipzen A."/>
            <person name="Lutzoni F."/>
            <person name="Magnuson J."/>
            <person name="Mondo S."/>
            <person name="Nolan M."/>
            <person name="Ohm R."/>
            <person name="Pangilinan J."/>
            <person name="Park H.-J."/>
            <person name="Ramirez L."/>
            <person name="Alfaro M."/>
            <person name="Sun H."/>
            <person name="Tritt A."/>
            <person name="Yoshinaga Y."/>
            <person name="Zwiers L.-H."/>
            <person name="Turgeon B."/>
            <person name="Goodwin S."/>
            <person name="Spatafora J."/>
            <person name="Crous P."/>
            <person name="Grigoriev I."/>
        </authorList>
    </citation>
    <scope>NUCLEOTIDE SEQUENCE</scope>
    <source>
        <strain evidence="7">CBS 121410</strain>
    </source>
</reference>
<dbReference type="Pfam" id="PF10190">
    <property type="entry name" value="Tmemb_170"/>
    <property type="match status" value="1"/>
</dbReference>
<evidence type="ECO:0000256" key="2">
    <source>
        <dbReference type="ARBA" id="ARBA00006325"/>
    </source>
</evidence>
<comment type="similarity">
    <text evidence="2">Belongs to the TMEM170 family.</text>
</comment>
<evidence type="ECO:0000313" key="8">
    <source>
        <dbReference type="Proteomes" id="UP000799776"/>
    </source>
</evidence>
<sequence>MSFITRLTSPAPISYTTPPFPSLYWPIPVSGPQAYYLYHPSDIWRFTLLWTLLFYAAVHLLTAGYAVCVQWRNWRSPVVWCVPVIYAVVGGIEAFVAGSVVGGLLSGVYTAGYFSTSTWIPFVWALVITTVLILSSFAIQGGL</sequence>
<evidence type="ECO:0000256" key="6">
    <source>
        <dbReference type="SAM" id="Phobius"/>
    </source>
</evidence>
<organism evidence="7 8">
    <name type="scientific">Saccharata proteae CBS 121410</name>
    <dbReference type="NCBI Taxonomy" id="1314787"/>
    <lineage>
        <taxon>Eukaryota</taxon>
        <taxon>Fungi</taxon>
        <taxon>Dikarya</taxon>
        <taxon>Ascomycota</taxon>
        <taxon>Pezizomycotina</taxon>
        <taxon>Dothideomycetes</taxon>
        <taxon>Dothideomycetes incertae sedis</taxon>
        <taxon>Botryosphaeriales</taxon>
        <taxon>Saccharataceae</taxon>
        <taxon>Saccharata</taxon>
    </lineage>
</organism>
<dbReference type="GO" id="GO:0016020">
    <property type="term" value="C:membrane"/>
    <property type="evidence" value="ECO:0007669"/>
    <property type="project" value="UniProtKB-SubCell"/>
</dbReference>
<evidence type="ECO:0000256" key="3">
    <source>
        <dbReference type="ARBA" id="ARBA00022692"/>
    </source>
</evidence>
<evidence type="ECO:0000256" key="4">
    <source>
        <dbReference type="ARBA" id="ARBA00022989"/>
    </source>
</evidence>
<keyword evidence="3 6" id="KW-0812">Transmembrane</keyword>
<keyword evidence="8" id="KW-1185">Reference proteome</keyword>
<keyword evidence="5 6" id="KW-0472">Membrane</keyword>
<dbReference type="InterPro" id="IPR019334">
    <property type="entry name" value="TMEM170A/B/YPR153W-like"/>
</dbReference>
<name>A0A9P4HR56_9PEZI</name>
<feature type="transmembrane region" description="Helical" evidence="6">
    <location>
        <begin position="43"/>
        <end position="67"/>
    </location>
</feature>
<evidence type="ECO:0000256" key="1">
    <source>
        <dbReference type="ARBA" id="ARBA00004141"/>
    </source>
</evidence>
<dbReference type="Proteomes" id="UP000799776">
    <property type="component" value="Unassembled WGS sequence"/>
</dbReference>
<feature type="transmembrane region" description="Helical" evidence="6">
    <location>
        <begin position="79"/>
        <end position="106"/>
    </location>
</feature>
<evidence type="ECO:0008006" key="9">
    <source>
        <dbReference type="Google" id="ProtNLM"/>
    </source>
</evidence>
<accession>A0A9P4HR56</accession>
<dbReference type="PANTHER" id="PTHR22779">
    <property type="entry name" value="SD17342P"/>
    <property type="match status" value="1"/>
</dbReference>
<dbReference type="OrthoDB" id="2131401at2759"/>
<feature type="transmembrane region" description="Helical" evidence="6">
    <location>
        <begin position="118"/>
        <end position="139"/>
    </location>
</feature>
<protein>
    <recommendedName>
        <fullName evidence="9">Integral membrane protein</fullName>
    </recommendedName>
</protein>
<keyword evidence="4 6" id="KW-1133">Transmembrane helix</keyword>